<dbReference type="EC" id="2.7.11.1" evidence="1"/>
<dbReference type="InterPro" id="IPR017441">
    <property type="entry name" value="Protein_kinase_ATP_BS"/>
</dbReference>
<feature type="domain" description="Protein kinase" evidence="11">
    <location>
        <begin position="17"/>
        <end position="376"/>
    </location>
</feature>
<keyword evidence="4 9" id="KW-0547">Nucleotide-binding</keyword>
<dbReference type="GO" id="GO:0007165">
    <property type="term" value="P:signal transduction"/>
    <property type="evidence" value="ECO:0007669"/>
    <property type="project" value="TreeGrafter"/>
</dbReference>
<comment type="similarity">
    <text evidence="10">Belongs to the protein kinase superfamily.</text>
</comment>
<dbReference type="GO" id="GO:0004674">
    <property type="term" value="F:protein serine/threonine kinase activity"/>
    <property type="evidence" value="ECO:0007669"/>
    <property type="project" value="UniProtKB-KW"/>
</dbReference>
<sequence length="417" mass="48354">MKDNDFYSLAGLSVGEYQLIRRIGAGTYGLIYLVEDIHTRRRFAAKMLLKNPPMKLDDVDANKEQIQRQFYQFFKVNQSPSIESLNLLKLRNLGASCPFLKEIAIHLQVMSHPNIASIHAVLDITDLAVVIVMDYFEQGDLFYNITTNQIFQSYHGNKQLLMKNVMLQLIEAVEFCASRGIYHCDLKPENIMVHYNPHYVRSTSNVCIDYDECRVVLIDFGLAMTSNFMCCNVCRGSSFYMAPERLMNYSDSPIIRRLVDLSQYESMKEENRKYDSSSSKYFPTIAGDIWSLGVLFINISCSRNPWPMALLTQDENTVFRDYMLHGKKKILSQILPISTQFNLLLDKIFRLDPNERINLPALRQEIMTIDLFHTYPLSPPSEPEVNLPEVRGDLIITERSMMEQCRHRLKRFSCPHH</sequence>
<comment type="catalytic activity">
    <reaction evidence="8">
        <text>L-seryl-[protein] + ATP = O-phospho-L-seryl-[protein] + ADP + H(+)</text>
        <dbReference type="Rhea" id="RHEA:17989"/>
        <dbReference type="Rhea" id="RHEA-COMP:9863"/>
        <dbReference type="Rhea" id="RHEA-COMP:11604"/>
        <dbReference type="ChEBI" id="CHEBI:15378"/>
        <dbReference type="ChEBI" id="CHEBI:29999"/>
        <dbReference type="ChEBI" id="CHEBI:30616"/>
        <dbReference type="ChEBI" id="CHEBI:83421"/>
        <dbReference type="ChEBI" id="CHEBI:456216"/>
        <dbReference type="EC" id="2.7.11.1"/>
    </reaction>
</comment>
<name>A0A642UJK2_DIURU</name>
<evidence type="ECO:0000313" key="13">
    <source>
        <dbReference type="Proteomes" id="UP000449547"/>
    </source>
</evidence>
<evidence type="ECO:0000256" key="3">
    <source>
        <dbReference type="ARBA" id="ARBA00022679"/>
    </source>
</evidence>
<evidence type="ECO:0000259" key="11">
    <source>
        <dbReference type="PROSITE" id="PS50011"/>
    </source>
</evidence>
<evidence type="ECO:0000256" key="6">
    <source>
        <dbReference type="ARBA" id="ARBA00022840"/>
    </source>
</evidence>
<dbReference type="VEuPathDB" id="FungiDB:DIURU_003889"/>
<keyword evidence="2 10" id="KW-0723">Serine/threonine-protein kinase</keyword>
<protein>
    <recommendedName>
        <fullName evidence="1">non-specific serine/threonine protein kinase</fullName>
        <ecNumber evidence="1">2.7.11.1</ecNumber>
    </recommendedName>
</protein>
<evidence type="ECO:0000256" key="4">
    <source>
        <dbReference type="ARBA" id="ARBA00022741"/>
    </source>
</evidence>
<dbReference type="GeneID" id="54782540"/>
<dbReference type="OrthoDB" id="541276at2759"/>
<dbReference type="Proteomes" id="UP000449547">
    <property type="component" value="Unassembled WGS sequence"/>
</dbReference>
<proteinExistence type="inferred from homology"/>
<dbReference type="InterPro" id="IPR008271">
    <property type="entry name" value="Ser/Thr_kinase_AS"/>
</dbReference>
<dbReference type="PROSITE" id="PS00107">
    <property type="entry name" value="PROTEIN_KINASE_ATP"/>
    <property type="match status" value="1"/>
</dbReference>
<dbReference type="PANTHER" id="PTHR43895:SF32">
    <property type="entry name" value="SERINE_THREONINE-PROTEIN KINASE CHK1"/>
    <property type="match status" value="1"/>
</dbReference>
<evidence type="ECO:0000256" key="9">
    <source>
        <dbReference type="PROSITE-ProRule" id="PRU10141"/>
    </source>
</evidence>
<keyword evidence="6 9" id="KW-0067">ATP-binding</keyword>
<dbReference type="Pfam" id="PF00069">
    <property type="entry name" value="Pkinase"/>
    <property type="match status" value="1"/>
</dbReference>
<dbReference type="GO" id="GO:0030447">
    <property type="term" value="P:filamentous growth"/>
    <property type="evidence" value="ECO:0007669"/>
    <property type="project" value="UniProtKB-ARBA"/>
</dbReference>
<evidence type="ECO:0000256" key="1">
    <source>
        <dbReference type="ARBA" id="ARBA00012513"/>
    </source>
</evidence>
<dbReference type="GO" id="GO:0005524">
    <property type="term" value="F:ATP binding"/>
    <property type="evidence" value="ECO:0007669"/>
    <property type="project" value="UniProtKB-UniRule"/>
</dbReference>
<organism evidence="12 13">
    <name type="scientific">Diutina rugosa</name>
    <name type="common">Yeast</name>
    <name type="synonym">Candida rugosa</name>
    <dbReference type="NCBI Taxonomy" id="5481"/>
    <lineage>
        <taxon>Eukaryota</taxon>
        <taxon>Fungi</taxon>
        <taxon>Dikarya</taxon>
        <taxon>Ascomycota</taxon>
        <taxon>Saccharomycotina</taxon>
        <taxon>Pichiomycetes</taxon>
        <taxon>Debaryomycetaceae</taxon>
        <taxon>Diutina</taxon>
    </lineage>
</organism>
<accession>A0A642UJK2</accession>
<dbReference type="InterPro" id="IPR000719">
    <property type="entry name" value="Prot_kinase_dom"/>
</dbReference>
<dbReference type="PROSITE" id="PS50011">
    <property type="entry name" value="PROTEIN_KINASE_DOM"/>
    <property type="match status" value="1"/>
</dbReference>
<evidence type="ECO:0000256" key="5">
    <source>
        <dbReference type="ARBA" id="ARBA00022777"/>
    </source>
</evidence>
<dbReference type="OMA" id="CRINNYL"/>
<dbReference type="PROSITE" id="PS00108">
    <property type="entry name" value="PROTEIN_KINASE_ST"/>
    <property type="match status" value="1"/>
</dbReference>
<dbReference type="AlphaFoldDB" id="A0A642UJK2"/>
<keyword evidence="13" id="KW-1185">Reference proteome</keyword>
<evidence type="ECO:0000256" key="10">
    <source>
        <dbReference type="RuleBase" id="RU000304"/>
    </source>
</evidence>
<keyword evidence="3" id="KW-0808">Transferase</keyword>
<evidence type="ECO:0000256" key="7">
    <source>
        <dbReference type="ARBA" id="ARBA00047899"/>
    </source>
</evidence>
<dbReference type="Gene3D" id="1.10.510.10">
    <property type="entry name" value="Transferase(Phosphotransferase) domain 1"/>
    <property type="match status" value="1"/>
</dbReference>
<dbReference type="RefSeq" id="XP_034011312.1">
    <property type="nucleotide sequence ID" value="XM_034156700.1"/>
</dbReference>
<gene>
    <name evidence="12" type="ORF">DIURU_003889</name>
</gene>
<dbReference type="SMART" id="SM00220">
    <property type="entry name" value="S_TKc"/>
    <property type="match status" value="1"/>
</dbReference>
<evidence type="ECO:0000256" key="8">
    <source>
        <dbReference type="ARBA" id="ARBA00048679"/>
    </source>
</evidence>
<dbReference type="InterPro" id="IPR011009">
    <property type="entry name" value="Kinase-like_dom_sf"/>
</dbReference>
<comment type="caution">
    <text evidence="12">The sequence shown here is derived from an EMBL/GenBank/DDBJ whole genome shotgun (WGS) entry which is preliminary data.</text>
</comment>
<keyword evidence="5" id="KW-0418">Kinase</keyword>
<evidence type="ECO:0000256" key="2">
    <source>
        <dbReference type="ARBA" id="ARBA00022527"/>
    </source>
</evidence>
<feature type="binding site" evidence="9">
    <location>
        <position position="46"/>
    </location>
    <ligand>
        <name>ATP</name>
        <dbReference type="ChEBI" id="CHEBI:30616"/>
    </ligand>
</feature>
<dbReference type="SUPFAM" id="SSF56112">
    <property type="entry name" value="Protein kinase-like (PK-like)"/>
    <property type="match status" value="1"/>
</dbReference>
<reference evidence="12 13" key="1">
    <citation type="submission" date="2019-07" db="EMBL/GenBank/DDBJ databases">
        <title>Genome assembly of two rare yeast pathogens: Diutina rugosa and Trichomonascus ciferrii.</title>
        <authorList>
            <person name="Mixao V."/>
            <person name="Saus E."/>
            <person name="Hansen A."/>
            <person name="Lass-Flor C."/>
            <person name="Gabaldon T."/>
        </authorList>
    </citation>
    <scope>NUCLEOTIDE SEQUENCE [LARGE SCALE GENOMIC DNA]</scope>
    <source>
        <strain evidence="12 13">CBS 613</strain>
    </source>
</reference>
<dbReference type="Gene3D" id="3.30.200.20">
    <property type="entry name" value="Phosphorylase Kinase, domain 1"/>
    <property type="match status" value="2"/>
</dbReference>
<evidence type="ECO:0000313" key="12">
    <source>
        <dbReference type="EMBL" id="KAA8900238.1"/>
    </source>
</evidence>
<comment type="catalytic activity">
    <reaction evidence="7">
        <text>L-threonyl-[protein] + ATP = O-phospho-L-threonyl-[protein] + ADP + H(+)</text>
        <dbReference type="Rhea" id="RHEA:46608"/>
        <dbReference type="Rhea" id="RHEA-COMP:11060"/>
        <dbReference type="Rhea" id="RHEA-COMP:11605"/>
        <dbReference type="ChEBI" id="CHEBI:15378"/>
        <dbReference type="ChEBI" id="CHEBI:30013"/>
        <dbReference type="ChEBI" id="CHEBI:30616"/>
        <dbReference type="ChEBI" id="CHEBI:61977"/>
        <dbReference type="ChEBI" id="CHEBI:456216"/>
        <dbReference type="EC" id="2.7.11.1"/>
    </reaction>
</comment>
<dbReference type="PANTHER" id="PTHR43895">
    <property type="entry name" value="CALCIUM/CALMODULIN-DEPENDENT PROTEIN KINASE KINASE-RELATED"/>
    <property type="match status" value="1"/>
</dbReference>
<dbReference type="EMBL" id="SWFT01000114">
    <property type="protein sequence ID" value="KAA8900238.1"/>
    <property type="molecule type" value="Genomic_DNA"/>
</dbReference>